<keyword evidence="4" id="KW-0406">Ion transport</keyword>
<evidence type="ECO:0000256" key="3">
    <source>
        <dbReference type="ARBA" id="ARBA00022448"/>
    </source>
</evidence>
<evidence type="ECO:0000313" key="8">
    <source>
        <dbReference type="Proteomes" id="UP000033066"/>
    </source>
</evidence>
<keyword evidence="7" id="KW-0378">Hydrolase</keyword>
<comment type="subcellular location">
    <subcellularLocation>
        <location evidence="1">Membrane</location>
    </subcellularLocation>
</comment>
<dbReference type="InterPro" id="IPR036771">
    <property type="entry name" value="ATPsynth_dsu/esu_N"/>
</dbReference>
<dbReference type="GO" id="GO:0016787">
    <property type="term" value="F:hydrolase activity"/>
    <property type="evidence" value="ECO:0007669"/>
    <property type="project" value="UniProtKB-KW"/>
</dbReference>
<dbReference type="Proteomes" id="UP000033066">
    <property type="component" value="Chromosome"/>
</dbReference>
<dbReference type="GO" id="GO:0046933">
    <property type="term" value="F:proton-transporting ATP synthase activity, rotational mechanism"/>
    <property type="evidence" value="ECO:0007669"/>
    <property type="project" value="InterPro"/>
</dbReference>
<reference evidence="7" key="1">
    <citation type="submission" date="2014-07" db="EMBL/GenBank/DDBJ databases">
        <title>Methanogenic archaea and the global carbon cycle.</title>
        <authorList>
            <person name="Henriksen J.R."/>
            <person name="Luke J."/>
            <person name="Reinhart S."/>
            <person name="Benedict M.N."/>
            <person name="Youngblut N.D."/>
            <person name="Metcalf M.E."/>
            <person name="Whitaker R.J."/>
            <person name="Metcalf W.W."/>
        </authorList>
    </citation>
    <scope>NUCLEOTIDE SEQUENCE [LARGE SCALE GENOMIC DNA]</scope>
    <source>
        <strain evidence="7">3</strain>
    </source>
</reference>
<dbReference type="GO" id="GO:0045259">
    <property type="term" value="C:proton-transporting ATP synthase complex"/>
    <property type="evidence" value="ECO:0007669"/>
    <property type="project" value="InterPro"/>
</dbReference>
<dbReference type="STRING" id="1434107.MSBR3_0580"/>
<dbReference type="AlphaFoldDB" id="A0A0E3SKM8"/>
<name>A0A0E3SKM8_METBA</name>
<evidence type="ECO:0000256" key="5">
    <source>
        <dbReference type="ARBA" id="ARBA00023136"/>
    </source>
</evidence>
<organism evidence="7 8">
    <name type="scientific">Methanosarcina barkeri 3</name>
    <dbReference type="NCBI Taxonomy" id="1434107"/>
    <lineage>
        <taxon>Archaea</taxon>
        <taxon>Methanobacteriati</taxon>
        <taxon>Methanobacteriota</taxon>
        <taxon>Stenosarchaea group</taxon>
        <taxon>Methanomicrobia</taxon>
        <taxon>Methanosarcinales</taxon>
        <taxon>Methanosarcinaceae</taxon>
        <taxon>Methanosarcina</taxon>
    </lineage>
</organism>
<dbReference type="CDD" id="cd12152">
    <property type="entry name" value="F1-ATPase_delta"/>
    <property type="match status" value="1"/>
</dbReference>
<dbReference type="GeneID" id="24788058"/>
<dbReference type="NCBIfam" id="TIGR03166">
    <property type="entry name" value="alt_F1F0_F1_eps"/>
    <property type="match status" value="1"/>
</dbReference>
<dbReference type="KEGG" id="mbak:MSBR3_0580"/>
<keyword evidence="3" id="KW-0813">Transport</keyword>
<dbReference type="PATRIC" id="fig|1434107.4.peg.777"/>
<comment type="similarity">
    <text evidence="2">Belongs to the ATPase epsilon chain family.</text>
</comment>
<dbReference type="EMBL" id="CP009517">
    <property type="protein sequence ID" value="AKB81158.1"/>
    <property type="molecule type" value="Genomic_DNA"/>
</dbReference>
<accession>A0A0E3SKM8</accession>
<gene>
    <name evidence="7" type="ORF">MSBR3_0580</name>
</gene>
<evidence type="ECO:0000256" key="1">
    <source>
        <dbReference type="ARBA" id="ARBA00004370"/>
    </source>
</evidence>
<dbReference type="InterPro" id="IPR001469">
    <property type="entry name" value="ATP_synth_F1_dsu/esu"/>
</dbReference>
<dbReference type="NCBIfam" id="NF004871">
    <property type="entry name" value="PRK06228.1"/>
    <property type="match status" value="1"/>
</dbReference>
<protein>
    <submittedName>
        <fullName evidence="7">ATP synthase epsilon chain</fullName>
        <ecNumber evidence="7">3.6.3.14</ecNumber>
    </submittedName>
</protein>
<evidence type="ECO:0000313" key="7">
    <source>
        <dbReference type="EMBL" id="AKB81158.1"/>
    </source>
</evidence>
<sequence length="134" mass="14933">MNSGLMNLTILLPYQVFAEKKGVSRIVAESREGLFGLLPHRLDCVAALQPGILTYETESEGEVYVAVDEGVLIKTGQDVLVSAHDAIFGTDLSQLHEAVEKEFLTLDENEQKIRSVMEKLETGLIRRLSEFRNV</sequence>
<dbReference type="HOGENOM" id="CLU_149174_0_0_2"/>
<evidence type="ECO:0000259" key="6">
    <source>
        <dbReference type="Pfam" id="PF02823"/>
    </source>
</evidence>
<proteinExistence type="inferred from homology"/>
<dbReference type="RefSeq" id="WP_080942183.1">
    <property type="nucleotide sequence ID" value="NZ_CP009517.1"/>
</dbReference>
<evidence type="ECO:0000256" key="2">
    <source>
        <dbReference type="ARBA" id="ARBA00005712"/>
    </source>
</evidence>
<dbReference type="Pfam" id="PF02823">
    <property type="entry name" value="ATP-synt_DE_N"/>
    <property type="match status" value="1"/>
</dbReference>
<dbReference type="EC" id="3.6.3.14" evidence="7"/>
<keyword evidence="5" id="KW-0472">Membrane</keyword>
<feature type="domain" description="ATP synthase F1 complex delta/epsilon subunit N-terminal" evidence="6">
    <location>
        <begin position="6"/>
        <end position="86"/>
    </location>
</feature>
<dbReference type="Gene3D" id="2.60.15.10">
    <property type="entry name" value="F0F1 ATP synthase delta/epsilon subunit, N-terminal"/>
    <property type="match status" value="1"/>
</dbReference>
<dbReference type="OrthoDB" id="134591at2157"/>
<dbReference type="SUPFAM" id="SSF51344">
    <property type="entry name" value="Epsilon subunit of F1F0-ATP synthase N-terminal domain"/>
    <property type="match status" value="1"/>
</dbReference>
<dbReference type="InterPro" id="IPR020546">
    <property type="entry name" value="ATP_synth_F1_dsu/esu_N"/>
</dbReference>
<evidence type="ECO:0000256" key="4">
    <source>
        <dbReference type="ARBA" id="ARBA00023065"/>
    </source>
</evidence>
<dbReference type="HAMAP" id="MF_00530">
    <property type="entry name" value="ATP_synth_epsil_bac"/>
    <property type="match status" value="1"/>
</dbReference>
<dbReference type="InterPro" id="IPR024037">
    <property type="entry name" value="Alt_ATP_synth_F1_esu"/>
</dbReference>
<keyword evidence="8" id="KW-1185">Reference proteome</keyword>